<evidence type="ECO:0000313" key="9">
    <source>
        <dbReference type="EMBL" id="RXZ85766.1"/>
    </source>
</evidence>
<evidence type="ECO:0000256" key="3">
    <source>
        <dbReference type="ARBA" id="ARBA00022989"/>
    </source>
</evidence>
<feature type="region of interest" description="Disordered" evidence="6">
    <location>
        <begin position="268"/>
        <end position="301"/>
    </location>
</feature>
<dbReference type="PANTHER" id="PTHR30520">
    <property type="entry name" value="FORMATE TRANSPORTER-RELATED"/>
    <property type="match status" value="1"/>
</dbReference>
<dbReference type="GO" id="GO:0015499">
    <property type="term" value="F:formate transmembrane transporter activity"/>
    <property type="evidence" value="ECO:0007669"/>
    <property type="project" value="TreeGrafter"/>
</dbReference>
<dbReference type="Proteomes" id="UP000581087">
    <property type="component" value="Unassembled WGS sequence"/>
</dbReference>
<evidence type="ECO:0000256" key="5">
    <source>
        <dbReference type="ARBA" id="ARBA00049660"/>
    </source>
</evidence>
<comment type="subcellular location">
    <subcellularLocation>
        <location evidence="1">Membrane</location>
        <topology evidence="1">Multi-pass membrane protein</topology>
    </subcellularLocation>
</comment>
<feature type="transmembrane region" description="Helical" evidence="7">
    <location>
        <begin position="238"/>
        <end position="258"/>
    </location>
</feature>
<comment type="caution">
    <text evidence="9">The sequence shown here is derived from an EMBL/GenBank/DDBJ whole genome shotgun (WGS) entry which is preliminary data.</text>
</comment>
<proteinExistence type="inferred from homology"/>
<protein>
    <submittedName>
        <fullName evidence="8 9">Formate/nitrite transporter</fullName>
    </submittedName>
</protein>
<accession>A0A4V1R234</accession>
<keyword evidence="10" id="KW-1185">Reference proteome</keyword>
<dbReference type="GO" id="GO:0005886">
    <property type="term" value="C:plasma membrane"/>
    <property type="evidence" value="ECO:0007669"/>
    <property type="project" value="TreeGrafter"/>
</dbReference>
<evidence type="ECO:0000256" key="2">
    <source>
        <dbReference type="ARBA" id="ARBA00022692"/>
    </source>
</evidence>
<keyword evidence="2 7" id="KW-0812">Transmembrane</keyword>
<dbReference type="EMBL" id="JACCBI010000001">
    <property type="protein sequence ID" value="NYD65504.1"/>
    <property type="molecule type" value="Genomic_DNA"/>
</dbReference>
<dbReference type="Pfam" id="PF01226">
    <property type="entry name" value="Form_Nir_trans"/>
    <property type="match status" value="1"/>
</dbReference>
<feature type="compositionally biased region" description="Basic and acidic residues" evidence="6">
    <location>
        <begin position="268"/>
        <end position="279"/>
    </location>
</feature>
<reference evidence="9 10" key="1">
    <citation type="submission" date="2019-01" db="EMBL/GenBank/DDBJ databases">
        <title>Agromyces.</title>
        <authorList>
            <person name="Li J."/>
        </authorList>
    </citation>
    <scope>NUCLEOTIDE SEQUENCE [LARGE SCALE GENOMIC DNA]</scope>
    <source>
        <strain evidence="9 10">DSM 23870</strain>
    </source>
</reference>
<dbReference type="Proteomes" id="UP000292686">
    <property type="component" value="Unassembled WGS sequence"/>
</dbReference>
<evidence type="ECO:0000256" key="6">
    <source>
        <dbReference type="SAM" id="MobiDB-lite"/>
    </source>
</evidence>
<keyword evidence="4 7" id="KW-0472">Membrane</keyword>
<sequence>MSYVKPAELVTTLIDAGETKIFLSTRDTIIRSTMGGALLTIAAAFAVTVSVTTGVPLLGAVLFPVGFIMLYLLGYDLLTGVFVLGPLAWMDKRPGVTIGGVLRNWGLVFVGNFIGAFTVAVLMAIVVTYGFSEAPNEVGVAIGHIGEGRTVGYADHGAAGMLTLFIRGVLCNWMVSTGVVMAMIAKDVPGKAIAMWMPIMLFFFMGFEHSIVNMFLFPSGLLLGAQFTIMDYLVWNEIPTVLGNLVGGLVFTAIPLYVTYARAKAPRNETPRRPVEPRVSRRRGLAGSVASSAASAPTAKV</sequence>
<feature type="transmembrane region" description="Helical" evidence="7">
    <location>
        <begin position="196"/>
        <end position="218"/>
    </location>
</feature>
<evidence type="ECO:0000256" key="4">
    <source>
        <dbReference type="ARBA" id="ARBA00023136"/>
    </source>
</evidence>
<dbReference type="Gene3D" id="1.20.1080.10">
    <property type="entry name" value="Glycerol uptake facilitator protein"/>
    <property type="match status" value="1"/>
</dbReference>
<feature type="transmembrane region" description="Helical" evidence="7">
    <location>
        <begin position="36"/>
        <end position="55"/>
    </location>
</feature>
<dbReference type="PANTHER" id="PTHR30520:SF6">
    <property type="entry name" value="FORMATE_NITRATE FAMILY TRANSPORTER (EUROFUNG)"/>
    <property type="match status" value="1"/>
</dbReference>
<name>A0A4V1R234_9MICO</name>
<dbReference type="InterPro" id="IPR000292">
    <property type="entry name" value="For/NO2_transpt"/>
</dbReference>
<feature type="transmembrane region" description="Helical" evidence="7">
    <location>
        <begin position="61"/>
        <end position="84"/>
    </location>
</feature>
<dbReference type="AlphaFoldDB" id="A0A4V1R234"/>
<feature type="compositionally biased region" description="Low complexity" evidence="6">
    <location>
        <begin position="285"/>
        <end position="301"/>
    </location>
</feature>
<organism evidence="9 10">
    <name type="scientific">Agromyces atrinae</name>
    <dbReference type="NCBI Taxonomy" id="592376"/>
    <lineage>
        <taxon>Bacteria</taxon>
        <taxon>Bacillati</taxon>
        <taxon>Actinomycetota</taxon>
        <taxon>Actinomycetes</taxon>
        <taxon>Micrococcales</taxon>
        <taxon>Microbacteriaceae</taxon>
        <taxon>Agromyces</taxon>
    </lineage>
</organism>
<dbReference type="RefSeq" id="WP_129175965.1">
    <property type="nucleotide sequence ID" value="NZ_JACCBI010000001.1"/>
</dbReference>
<evidence type="ECO:0000256" key="1">
    <source>
        <dbReference type="ARBA" id="ARBA00004141"/>
    </source>
</evidence>
<evidence type="ECO:0000256" key="7">
    <source>
        <dbReference type="SAM" id="Phobius"/>
    </source>
</evidence>
<evidence type="ECO:0000313" key="10">
    <source>
        <dbReference type="Proteomes" id="UP000292686"/>
    </source>
</evidence>
<dbReference type="EMBL" id="SDPM01000007">
    <property type="protein sequence ID" value="RXZ85766.1"/>
    <property type="molecule type" value="Genomic_DNA"/>
</dbReference>
<keyword evidence="3 7" id="KW-1133">Transmembrane helix</keyword>
<feature type="transmembrane region" description="Helical" evidence="7">
    <location>
        <begin position="164"/>
        <end position="184"/>
    </location>
</feature>
<feature type="transmembrane region" description="Helical" evidence="7">
    <location>
        <begin position="105"/>
        <end position="131"/>
    </location>
</feature>
<evidence type="ECO:0000313" key="8">
    <source>
        <dbReference type="EMBL" id="NYD65504.1"/>
    </source>
</evidence>
<dbReference type="InterPro" id="IPR023271">
    <property type="entry name" value="Aquaporin-like"/>
</dbReference>
<dbReference type="OrthoDB" id="9786493at2"/>
<reference evidence="8 11" key="2">
    <citation type="submission" date="2020-07" db="EMBL/GenBank/DDBJ databases">
        <title>Sequencing the genomes of 1000 actinobacteria strains.</title>
        <authorList>
            <person name="Klenk H.-P."/>
        </authorList>
    </citation>
    <scope>NUCLEOTIDE SEQUENCE [LARGE SCALE GENOMIC DNA]</scope>
    <source>
        <strain evidence="8 11">DSM 23870</strain>
    </source>
</reference>
<gene>
    <name evidence="8" type="ORF">BJ972_000023</name>
    <name evidence="9" type="ORF">ESP50_13280</name>
</gene>
<evidence type="ECO:0000313" key="11">
    <source>
        <dbReference type="Proteomes" id="UP000581087"/>
    </source>
</evidence>
<comment type="similarity">
    <text evidence="5">Belongs to the FNT transporter (TC 1.A.16) family.</text>
</comment>